<dbReference type="Proteomes" id="UP000265140">
    <property type="component" value="Chromosome 2"/>
</dbReference>
<dbReference type="AlphaFoldDB" id="A0AAY5KP56"/>
<evidence type="ECO:0000256" key="5">
    <source>
        <dbReference type="ARBA" id="ARBA00023136"/>
    </source>
</evidence>
<keyword evidence="6" id="KW-1015">Disulfide bond</keyword>
<reference evidence="13" key="3">
    <citation type="submission" date="2025-09" db="UniProtKB">
        <authorList>
            <consortium name="Ensembl"/>
        </authorList>
    </citation>
    <scope>IDENTIFICATION</scope>
</reference>
<feature type="domain" description="UPAR/Ly6" evidence="12">
    <location>
        <begin position="97"/>
        <end position="179"/>
    </location>
</feature>
<dbReference type="InterPro" id="IPR045860">
    <property type="entry name" value="Snake_toxin-like_sf"/>
</dbReference>
<keyword evidence="7" id="KW-0325">Glycoprotein</keyword>
<evidence type="ECO:0000256" key="1">
    <source>
        <dbReference type="ARBA" id="ARBA00004589"/>
    </source>
</evidence>
<keyword evidence="8" id="KW-0449">Lipoprotein</keyword>
<dbReference type="SMART" id="SM00134">
    <property type="entry name" value="LU"/>
    <property type="match status" value="1"/>
</dbReference>
<dbReference type="SUPFAM" id="SSF57302">
    <property type="entry name" value="Snake toxin-like"/>
    <property type="match status" value="1"/>
</dbReference>
<sequence>MHVISRSKTLDERLLSLFSSKHDVTTKSKMRNYLGICLVSCFALFGLGTGHHLANALPTVKQAVGSIMLWRPALIQVHKADYPLFILPLCFPQGSAIQCINCIDYTGSCTSTKHCNLEDACLTLKERGGDTYRQCIKYSDCNQDQLTQMFPSISKFNFQCCTSNLCNGATSIGPGKHLLGLFASLAVMWWCMH</sequence>
<dbReference type="Pfam" id="PF25152">
    <property type="entry name" value="CD59"/>
    <property type="match status" value="1"/>
</dbReference>
<keyword evidence="3" id="KW-0336">GPI-anchor</keyword>
<protein>
    <recommendedName>
        <fullName evidence="10">MAC-inhibitory protein</fullName>
    </recommendedName>
    <alternativeName>
        <fullName evidence="11">Membrane attack complex inhibition factor</fullName>
    </alternativeName>
    <alternativeName>
        <fullName evidence="9">Protectin</fullName>
    </alternativeName>
</protein>
<keyword evidence="4" id="KW-0732">Signal</keyword>
<evidence type="ECO:0000313" key="14">
    <source>
        <dbReference type="Proteomes" id="UP000265140"/>
    </source>
</evidence>
<evidence type="ECO:0000256" key="11">
    <source>
        <dbReference type="ARBA" id="ARBA00031867"/>
    </source>
</evidence>
<comment type="subunit">
    <text evidence="2">Interacts with T-cell surface antigen CD2.</text>
</comment>
<evidence type="ECO:0000256" key="9">
    <source>
        <dbReference type="ARBA" id="ARBA00029920"/>
    </source>
</evidence>
<accession>A0AAY5KP56</accession>
<dbReference type="Gene3D" id="2.10.60.10">
    <property type="entry name" value="CD59"/>
    <property type="match status" value="1"/>
</dbReference>
<evidence type="ECO:0000256" key="6">
    <source>
        <dbReference type="ARBA" id="ARBA00023157"/>
    </source>
</evidence>
<evidence type="ECO:0000256" key="3">
    <source>
        <dbReference type="ARBA" id="ARBA00022622"/>
    </source>
</evidence>
<evidence type="ECO:0000256" key="8">
    <source>
        <dbReference type="ARBA" id="ARBA00023288"/>
    </source>
</evidence>
<evidence type="ECO:0000259" key="12">
    <source>
        <dbReference type="SMART" id="SM00134"/>
    </source>
</evidence>
<evidence type="ECO:0000256" key="4">
    <source>
        <dbReference type="ARBA" id="ARBA00022729"/>
    </source>
</evidence>
<dbReference type="CDD" id="cd23554">
    <property type="entry name" value="TFP_LU_ECD_CD59"/>
    <property type="match status" value="1"/>
</dbReference>
<dbReference type="InterPro" id="IPR056949">
    <property type="entry name" value="CD59"/>
</dbReference>
<reference evidence="13" key="2">
    <citation type="submission" date="2025-08" db="UniProtKB">
        <authorList>
            <consortium name="Ensembl"/>
        </authorList>
    </citation>
    <scope>IDENTIFICATION</scope>
</reference>
<dbReference type="PANTHER" id="PTHR10036">
    <property type="entry name" value="CD59 GLYCOPROTEIN"/>
    <property type="match status" value="1"/>
</dbReference>
<name>A0AAY5KP56_ESOLU</name>
<comment type="subcellular location">
    <subcellularLocation>
        <location evidence="1">Membrane</location>
        <topology evidence="1">Lipid-anchor</topology>
        <topology evidence="1">GPI-anchor</topology>
    </subcellularLocation>
</comment>
<proteinExistence type="predicted"/>
<dbReference type="GeneTree" id="ENSGT00730000111696"/>
<evidence type="ECO:0000256" key="2">
    <source>
        <dbReference type="ARBA" id="ARBA00011481"/>
    </source>
</evidence>
<dbReference type="InterPro" id="IPR016054">
    <property type="entry name" value="LY6_UPA_recep-like"/>
</dbReference>
<reference evidence="13 14" key="1">
    <citation type="submission" date="2020-02" db="EMBL/GenBank/DDBJ databases">
        <title>Esox lucius (northern pike) genome, fEsoLuc1, primary haplotype.</title>
        <authorList>
            <person name="Myers G."/>
            <person name="Karagic N."/>
            <person name="Meyer A."/>
            <person name="Pippel M."/>
            <person name="Reichard M."/>
            <person name="Winkler S."/>
            <person name="Tracey A."/>
            <person name="Sims Y."/>
            <person name="Howe K."/>
            <person name="Rhie A."/>
            <person name="Formenti G."/>
            <person name="Durbin R."/>
            <person name="Fedrigo O."/>
            <person name="Jarvis E.D."/>
        </authorList>
    </citation>
    <scope>NUCLEOTIDE SEQUENCE [LARGE SCALE GENOMIC DNA]</scope>
</reference>
<organism evidence="13 14">
    <name type="scientific">Esox lucius</name>
    <name type="common">Northern pike</name>
    <dbReference type="NCBI Taxonomy" id="8010"/>
    <lineage>
        <taxon>Eukaryota</taxon>
        <taxon>Metazoa</taxon>
        <taxon>Chordata</taxon>
        <taxon>Craniata</taxon>
        <taxon>Vertebrata</taxon>
        <taxon>Euteleostomi</taxon>
        <taxon>Actinopterygii</taxon>
        <taxon>Neopterygii</taxon>
        <taxon>Teleostei</taxon>
        <taxon>Protacanthopterygii</taxon>
        <taxon>Esociformes</taxon>
        <taxon>Esocidae</taxon>
        <taxon>Esox</taxon>
    </lineage>
</organism>
<dbReference type="Ensembl" id="ENSELUT00000108873.1">
    <property type="protein sequence ID" value="ENSELUP00000090933.1"/>
    <property type="gene ID" value="ENSELUG00000033184.2"/>
</dbReference>
<evidence type="ECO:0000313" key="13">
    <source>
        <dbReference type="Ensembl" id="ENSELUP00000090933.1"/>
    </source>
</evidence>
<keyword evidence="5" id="KW-0472">Membrane</keyword>
<dbReference type="GO" id="GO:0098552">
    <property type="term" value="C:side of membrane"/>
    <property type="evidence" value="ECO:0007669"/>
    <property type="project" value="UniProtKB-KW"/>
</dbReference>
<dbReference type="PANTHER" id="PTHR10036:SF13">
    <property type="entry name" value="CD59 MOLECULE (CD59 BLOOD GROUP)"/>
    <property type="match status" value="1"/>
</dbReference>
<evidence type="ECO:0000256" key="7">
    <source>
        <dbReference type="ARBA" id="ARBA00023180"/>
    </source>
</evidence>
<evidence type="ECO:0000256" key="10">
    <source>
        <dbReference type="ARBA" id="ARBA00031590"/>
    </source>
</evidence>
<keyword evidence="14" id="KW-1185">Reference proteome</keyword>